<evidence type="ECO:0000313" key="1">
    <source>
        <dbReference type="EMBL" id="MDY0872838.1"/>
    </source>
</evidence>
<protein>
    <submittedName>
        <fullName evidence="1">Uncharacterized protein</fullName>
    </submittedName>
</protein>
<dbReference type="RefSeq" id="WP_320501310.1">
    <property type="nucleotide sequence ID" value="NZ_JAXCLX010000002.1"/>
</dbReference>
<gene>
    <name evidence="1" type="ORF">SMD31_12930</name>
</gene>
<comment type="caution">
    <text evidence="1">The sequence shown here is derived from an EMBL/GenBank/DDBJ whole genome shotgun (WGS) entry which is preliminary data.</text>
</comment>
<name>A0ABU5E1Q3_9PROT</name>
<dbReference type="Proteomes" id="UP001271769">
    <property type="component" value="Unassembled WGS sequence"/>
</dbReference>
<proteinExistence type="predicted"/>
<dbReference type="EMBL" id="JAXCLX010000002">
    <property type="protein sequence ID" value="MDY0872838.1"/>
    <property type="molecule type" value="Genomic_DNA"/>
</dbReference>
<sequence>MIYRINVNDPEKPAGERWFARQVESQFAKLENEPLPAEWQALLKQLSGDDRGRPSS</sequence>
<reference evidence="1 2" key="1">
    <citation type="journal article" date="2013" name="Antonie Van Leeuwenhoek">
        <title>Dongia rigui sp. nov., isolated from freshwater of a large wetland in Korea.</title>
        <authorList>
            <person name="Baik K.S."/>
            <person name="Hwang Y.M."/>
            <person name="Choi J.S."/>
            <person name="Kwon J."/>
            <person name="Seong C.N."/>
        </authorList>
    </citation>
    <scope>NUCLEOTIDE SEQUENCE [LARGE SCALE GENOMIC DNA]</scope>
    <source>
        <strain evidence="1 2">04SU4-P</strain>
    </source>
</reference>
<accession>A0ABU5E1Q3</accession>
<evidence type="ECO:0000313" key="2">
    <source>
        <dbReference type="Proteomes" id="UP001271769"/>
    </source>
</evidence>
<organism evidence="1 2">
    <name type="scientific">Dongia rigui</name>
    <dbReference type="NCBI Taxonomy" id="940149"/>
    <lineage>
        <taxon>Bacteria</taxon>
        <taxon>Pseudomonadati</taxon>
        <taxon>Pseudomonadota</taxon>
        <taxon>Alphaproteobacteria</taxon>
        <taxon>Rhodospirillales</taxon>
        <taxon>Dongiaceae</taxon>
        <taxon>Dongia</taxon>
    </lineage>
</organism>
<keyword evidence="2" id="KW-1185">Reference proteome</keyword>